<dbReference type="GO" id="GO:0000976">
    <property type="term" value="F:transcription cis-regulatory region binding"/>
    <property type="evidence" value="ECO:0007669"/>
    <property type="project" value="TreeGrafter"/>
</dbReference>
<comment type="function">
    <text evidence="6">Transcription factor. Interacts specifically with the W box (5'-(T)TGAC[CT]-3'), a frequently occurring elicitor-responsive cis-acting element.</text>
</comment>
<dbReference type="GO" id="GO:0005634">
    <property type="term" value="C:nucleus"/>
    <property type="evidence" value="ECO:0007669"/>
    <property type="project" value="UniProtKB-SubCell"/>
</dbReference>
<organism evidence="11 12">
    <name type="scientific">Lupinus albus</name>
    <name type="common">White lupine</name>
    <name type="synonym">Lupinus termis</name>
    <dbReference type="NCBI Taxonomy" id="3870"/>
    <lineage>
        <taxon>Eukaryota</taxon>
        <taxon>Viridiplantae</taxon>
        <taxon>Streptophyta</taxon>
        <taxon>Embryophyta</taxon>
        <taxon>Tracheophyta</taxon>
        <taxon>Spermatophyta</taxon>
        <taxon>Magnoliopsida</taxon>
        <taxon>eudicotyledons</taxon>
        <taxon>Gunneridae</taxon>
        <taxon>Pentapetalae</taxon>
        <taxon>rosids</taxon>
        <taxon>fabids</taxon>
        <taxon>Fabales</taxon>
        <taxon>Fabaceae</taxon>
        <taxon>Papilionoideae</taxon>
        <taxon>50 kb inversion clade</taxon>
        <taxon>genistoids sensu lato</taxon>
        <taxon>core genistoids</taxon>
        <taxon>Genisteae</taxon>
        <taxon>Lupinus</taxon>
    </lineage>
</organism>
<feature type="compositionally biased region" description="Basic and acidic residues" evidence="8">
    <location>
        <begin position="183"/>
        <end position="193"/>
    </location>
</feature>
<dbReference type="InterPro" id="IPR003657">
    <property type="entry name" value="WRKY_dom"/>
</dbReference>
<gene>
    <name evidence="11" type="ORF">Lalb_Chr20g0120251</name>
</gene>
<reference evidence="12" key="1">
    <citation type="journal article" date="2020" name="Nat. Commun.">
        <title>Genome sequence of the cluster root forming white lupin.</title>
        <authorList>
            <person name="Hufnagel B."/>
            <person name="Marques A."/>
            <person name="Soriano A."/>
            <person name="Marques L."/>
            <person name="Divol F."/>
            <person name="Doumas P."/>
            <person name="Sallet E."/>
            <person name="Mancinotti D."/>
            <person name="Carrere S."/>
            <person name="Marande W."/>
            <person name="Arribat S."/>
            <person name="Keller J."/>
            <person name="Huneau C."/>
            <person name="Blein T."/>
            <person name="Aime D."/>
            <person name="Laguerre M."/>
            <person name="Taylor J."/>
            <person name="Schubert V."/>
            <person name="Nelson M."/>
            <person name="Geu-Flores F."/>
            <person name="Crespi M."/>
            <person name="Gallardo-Guerrero K."/>
            <person name="Delaux P.-M."/>
            <person name="Salse J."/>
            <person name="Berges H."/>
            <person name="Guyot R."/>
            <person name="Gouzy J."/>
            <person name="Peret B."/>
        </authorList>
    </citation>
    <scope>NUCLEOTIDE SEQUENCE [LARGE SCALE GENOMIC DNA]</scope>
    <source>
        <strain evidence="12">cv. Amiga</strain>
    </source>
</reference>
<evidence type="ECO:0000256" key="4">
    <source>
        <dbReference type="ARBA" id="ARBA00023163"/>
    </source>
</evidence>
<comment type="caution">
    <text evidence="11">The sequence shown here is derived from an EMBL/GenBank/DDBJ whole genome shotgun (WGS) entry which is preliminary data.</text>
</comment>
<protein>
    <submittedName>
        <fullName evidence="11">Putative transcription factor WRKY family</fullName>
    </submittedName>
</protein>
<dbReference type="AlphaFoldDB" id="A0A6A4NZ01"/>
<dbReference type="PANTHER" id="PTHR32096">
    <property type="entry name" value="WRKY TRANSCRIPTION FACTOR 30-RELATED-RELATED"/>
    <property type="match status" value="1"/>
</dbReference>
<sequence length="307" mass="34850">MNFSLLISCNSLPLLLNILYLINLYHILILNNGLRKKKGNFALGNQRQMIYQSYKKLKNQAKKVVCIPAPAAANSRQTGEVVPSDLWAWRKYGQKPIKGSPYPRGYYRCSSLKGCSARKQVERSRTDPNMLVITYTSEHNHPWPTQRNALAGSSRSQPPKNTNNIASTSKNSETSHKGITITKPKEEQQESKNSEGNVSLKEEIEMKDIEKQLEMDDGELSDGISYKPCMLQNITSHNNSNQSHEDFFAELGEIEADDPLNLLFTQGFNDQKESKALDPFHLFDWLGRGTNNNINDSFEEPNSKRRL</sequence>
<feature type="region of interest" description="Disordered" evidence="8">
    <location>
        <begin position="135"/>
        <end position="203"/>
    </location>
</feature>
<dbReference type="PROSITE" id="PS50811">
    <property type="entry name" value="WRKY"/>
    <property type="match status" value="1"/>
</dbReference>
<keyword evidence="9" id="KW-1133">Transmembrane helix</keyword>
<evidence type="ECO:0000256" key="8">
    <source>
        <dbReference type="SAM" id="MobiDB-lite"/>
    </source>
</evidence>
<dbReference type="SMART" id="SM00774">
    <property type="entry name" value="WRKY"/>
    <property type="match status" value="1"/>
</dbReference>
<keyword evidence="3" id="KW-0238">DNA-binding</keyword>
<keyword evidence="12" id="KW-1185">Reference proteome</keyword>
<evidence type="ECO:0000256" key="3">
    <source>
        <dbReference type="ARBA" id="ARBA00023125"/>
    </source>
</evidence>
<dbReference type="InterPro" id="IPR036576">
    <property type="entry name" value="WRKY_dom_sf"/>
</dbReference>
<dbReference type="GO" id="GO:0003700">
    <property type="term" value="F:DNA-binding transcription factor activity"/>
    <property type="evidence" value="ECO:0007669"/>
    <property type="project" value="InterPro"/>
</dbReference>
<evidence type="ECO:0000256" key="2">
    <source>
        <dbReference type="ARBA" id="ARBA00023015"/>
    </source>
</evidence>
<dbReference type="SUPFAM" id="SSF118290">
    <property type="entry name" value="WRKY DNA-binding domain"/>
    <property type="match status" value="1"/>
</dbReference>
<accession>A0A6A4NZ01</accession>
<evidence type="ECO:0000256" key="1">
    <source>
        <dbReference type="ARBA" id="ARBA00004123"/>
    </source>
</evidence>
<evidence type="ECO:0000256" key="5">
    <source>
        <dbReference type="ARBA" id="ARBA00023242"/>
    </source>
</evidence>
<feature type="domain" description="WRKY" evidence="10">
    <location>
        <begin position="78"/>
        <end position="144"/>
    </location>
</feature>
<proteinExistence type="inferred from homology"/>
<dbReference type="EMBL" id="WOCE01000020">
    <property type="protein sequence ID" value="KAE9591607.1"/>
    <property type="molecule type" value="Genomic_DNA"/>
</dbReference>
<evidence type="ECO:0000313" key="12">
    <source>
        <dbReference type="Proteomes" id="UP000447434"/>
    </source>
</evidence>
<dbReference type="PANTHER" id="PTHR32096:SF18">
    <property type="entry name" value="DISEASE RESISTANCE PROTEIN RRS1B-RELATED"/>
    <property type="match status" value="1"/>
</dbReference>
<dbReference type="InterPro" id="IPR044810">
    <property type="entry name" value="WRKY_plant"/>
</dbReference>
<feature type="transmembrane region" description="Helical" evidence="9">
    <location>
        <begin position="12"/>
        <end position="30"/>
    </location>
</feature>
<keyword evidence="5" id="KW-0539">Nucleus</keyword>
<keyword evidence="2" id="KW-0805">Transcription regulation</keyword>
<dbReference type="Proteomes" id="UP000447434">
    <property type="component" value="Chromosome 20"/>
</dbReference>
<dbReference type="FunFam" id="2.20.25.80:FF:000005">
    <property type="entry name" value="probable WRKY transcription factor 14"/>
    <property type="match status" value="1"/>
</dbReference>
<evidence type="ECO:0000256" key="9">
    <source>
        <dbReference type="SAM" id="Phobius"/>
    </source>
</evidence>
<comment type="subcellular location">
    <subcellularLocation>
        <location evidence="1">Nucleus</location>
    </subcellularLocation>
</comment>
<evidence type="ECO:0000256" key="6">
    <source>
        <dbReference type="ARBA" id="ARBA00059805"/>
    </source>
</evidence>
<evidence type="ECO:0000313" key="11">
    <source>
        <dbReference type="EMBL" id="KAE9591607.1"/>
    </source>
</evidence>
<evidence type="ECO:0000259" key="10">
    <source>
        <dbReference type="PROSITE" id="PS50811"/>
    </source>
</evidence>
<comment type="similarity">
    <text evidence="7">Belongs to the WRKY group II-e family.</text>
</comment>
<feature type="compositionally biased region" description="Polar residues" evidence="8">
    <location>
        <begin position="143"/>
        <end position="172"/>
    </location>
</feature>
<dbReference type="Pfam" id="PF03106">
    <property type="entry name" value="WRKY"/>
    <property type="match status" value="1"/>
</dbReference>
<dbReference type="OrthoDB" id="1937086at2759"/>
<keyword evidence="9" id="KW-0472">Membrane</keyword>
<name>A0A6A4NZ01_LUPAL</name>
<evidence type="ECO:0000256" key="7">
    <source>
        <dbReference type="ARBA" id="ARBA00060761"/>
    </source>
</evidence>
<keyword evidence="9" id="KW-0812">Transmembrane</keyword>
<keyword evidence="4" id="KW-0804">Transcription</keyword>
<dbReference type="Gene3D" id="2.20.25.80">
    <property type="entry name" value="WRKY domain"/>
    <property type="match status" value="1"/>
</dbReference>